<dbReference type="RefSeq" id="WP_267186544.1">
    <property type="nucleotide sequence ID" value="NZ_JAPMKV010000003.1"/>
</dbReference>
<feature type="transmembrane region" description="Helical" evidence="7">
    <location>
        <begin position="379"/>
        <end position="398"/>
    </location>
</feature>
<keyword evidence="8" id="KW-0732">Signal</keyword>
<dbReference type="InterPro" id="IPR036852">
    <property type="entry name" value="Peptidase_S8/S53_dom_sf"/>
</dbReference>
<dbReference type="PANTHER" id="PTHR43806:SF11">
    <property type="entry name" value="CEREVISIN-RELATED"/>
    <property type="match status" value="1"/>
</dbReference>
<evidence type="ECO:0000313" key="10">
    <source>
        <dbReference type="EMBL" id="MCX7444912.1"/>
    </source>
</evidence>
<feature type="domain" description="Peptidase S8/S53" evidence="9">
    <location>
        <begin position="67"/>
        <end position="332"/>
    </location>
</feature>
<evidence type="ECO:0000256" key="1">
    <source>
        <dbReference type="ARBA" id="ARBA00011073"/>
    </source>
</evidence>
<dbReference type="InterPro" id="IPR022398">
    <property type="entry name" value="Peptidase_S8_His-AS"/>
</dbReference>
<feature type="signal peptide" evidence="8">
    <location>
        <begin position="1"/>
        <end position="23"/>
    </location>
</feature>
<keyword evidence="2 5" id="KW-0645">Protease</keyword>
<dbReference type="PROSITE" id="PS00138">
    <property type="entry name" value="SUBTILASE_SER"/>
    <property type="match status" value="1"/>
</dbReference>
<evidence type="ECO:0000256" key="3">
    <source>
        <dbReference type="ARBA" id="ARBA00022801"/>
    </source>
</evidence>
<proteinExistence type="inferred from homology"/>
<dbReference type="Proteomes" id="UP001081709">
    <property type="component" value="Unassembled WGS sequence"/>
</dbReference>
<keyword evidence="4 5" id="KW-0720">Serine protease</keyword>
<dbReference type="InterPro" id="IPR023828">
    <property type="entry name" value="Peptidase_S8_Ser-AS"/>
</dbReference>
<name>A0ABT3WRP9_9CORY</name>
<gene>
    <name evidence="10" type="ORF">OS125_06585</name>
</gene>
<dbReference type="PROSITE" id="PS00136">
    <property type="entry name" value="SUBTILASE_ASP"/>
    <property type="match status" value="1"/>
</dbReference>
<organism evidence="10 11">
    <name type="scientific">Corynebacterium pygosceleis</name>
    <dbReference type="NCBI Taxonomy" id="2800406"/>
    <lineage>
        <taxon>Bacteria</taxon>
        <taxon>Bacillati</taxon>
        <taxon>Actinomycetota</taxon>
        <taxon>Actinomycetes</taxon>
        <taxon>Mycobacteriales</taxon>
        <taxon>Corynebacteriaceae</taxon>
        <taxon>Corynebacterium</taxon>
    </lineage>
</organism>
<evidence type="ECO:0000256" key="8">
    <source>
        <dbReference type="SAM" id="SignalP"/>
    </source>
</evidence>
<feature type="active site" description="Charge relay system" evidence="5">
    <location>
        <position position="76"/>
    </location>
</feature>
<evidence type="ECO:0000313" key="11">
    <source>
        <dbReference type="Proteomes" id="UP001081709"/>
    </source>
</evidence>
<dbReference type="PRINTS" id="PR00723">
    <property type="entry name" value="SUBTILISIN"/>
</dbReference>
<evidence type="ECO:0000256" key="6">
    <source>
        <dbReference type="RuleBase" id="RU003355"/>
    </source>
</evidence>
<keyword evidence="11" id="KW-1185">Reference proteome</keyword>
<evidence type="ECO:0000259" key="9">
    <source>
        <dbReference type="Pfam" id="PF00082"/>
    </source>
</evidence>
<comment type="caution">
    <text evidence="10">The sequence shown here is derived from an EMBL/GenBank/DDBJ whole genome shotgun (WGS) entry which is preliminary data.</text>
</comment>
<keyword evidence="3 5" id="KW-0378">Hydrolase</keyword>
<dbReference type="InterPro" id="IPR000209">
    <property type="entry name" value="Peptidase_S8/S53_dom"/>
</dbReference>
<evidence type="ECO:0000256" key="5">
    <source>
        <dbReference type="PROSITE-ProRule" id="PRU01240"/>
    </source>
</evidence>
<dbReference type="PROSITE" id="PS51892">
    <property type="entry name" value="SUBTILASE"/>
    <property type="match status" value="1"/>
</dbReference>
<keyword evidence="7" id="KW-1133">Transmembrane helix</keyword>
<feature type="active site" description="Charge relay system" evidence="5">
    <location>
        <position position="118"/>
    </location>
</feature>
<keyword evidence="7" id="KW-0472">Membrane</keyword>
<dbReference type="InterPro" id="IPR050131">
    <property type="entry name" value="Peptidase_S8_subtilisin-like"/>
</dbReference>
<evidence type="ECO:0000256" key="2">
    <source>
        <dbReference type="ARBA" id="ARBA00022670"/>
    </source>
</evidence>
<feature type="chain" id="PRO_5046311425" evidence="8">
    <location>
        <begin position="24"/>
        <end position="411"/>
    </location>
</feature>
<dbReference type="Pfam" id="PF00082">
    <property type="entry name" value="Peptidase_S8"/>
    <property type="match status" value="1"/>
</dbReference>
<dbReference type="Gene3D" id="3.40.50.200">
    <property type="entry name" value="Peptidase S8/S53 domain"/>
    <property type="match status" value="1"/>
</dbReference>
<dbReference type="InterPro" id="IPR023827">
    <property type="entry name" value="Peptidase_S8_Asp-AS"/>
</dbReference>
<dbReference type="EMBL" id="JAPMKV010000003">
    <property type="protein sequence ID" value="MCX7444912.1"/>
    <property type="molecule type" value="Genomic_DNA"/>
</dbReference>
<dbReference type="PANTHER" id="PTHR43806">
    <property type="entry name" value="PEPTIDASE S8"/>
    <property type="match status" value="1"/>
</dbReference>
<keyword evidence="7" id="KW-0812">Transmembrane</keyword>
<protein>
    <submittedName>
        <fullName evidence="10">S8 family serine peptidase</fullName>
    </submittedName>
</protein>
<feature type="active site" description="Charge relay system" evidence="5">
    <location>
        <position position="302"/>
    </location>
</feature>
<sequence length="411" mass="41313">MRRLSVFLGTVAFLHSAQFIAGADPPPVPVPPVDPGCAATVAAAPGDVPGPDDTPDSLERAHRFATGAGVRVAVIDTGVAPHPRLPPVIPGGDLVVLREHRPDAPPPPDGALDDCDAHGTIVAGILAARPSPDDGIVGVAPGVDLISIRQTSTRRATETVGAGGSLASLTDAVNLALDQGARVINVSLTSCLSPEAVGKVDTDAFDDALARAEELGVVVVAAAGNTGDRCPTGSVVLPAHRPTVISVSAIDTPHTVADYSVAGPGPLLSAPGRVPVALSPRGPGFVVGVAERSGTGVFEGTSFATPAVSGTAALLIELHPTDSAAGIRARIAGAVDPATGTVDPATVVTHVPADYRGIPHPVSVAAPIETPTGIRERSLSTVTILLAVVGVALIVRYAGSRRRRGRGRVGQ</sequence>
<evidence type="ECO:0000256" key="4">
    <source>
        <dbReference type="ARBA" id="ARBA00022825"/>
    </source>
</evidence>
<dbReference type="InterPro" id="IPR015500">
    <property type="entry name" value="Peptidase_S8_subtilisin-rel"/>
</dbReference>
<comment type="similarity">
    <text evidence="1 5 6">Belongs to the peptidase S8 family.</text>
</comment>
<accession>A0ABT3WRP9</accession>
<dbReference type="PROSITE" id="PS00137">
    <property type="entry name" value="SUBTILASE_HIS"/>
    <property type="match status" value="1"/>
</dbReference>
<reference evidence="10" key="1">
    <citation type="submission" date="2022-11" db="EMBL/GenBank/DDBJ databases">
        <title>Corynebacterium sp. isolated from Penguins.</title>
        <authorList>
            <person name="Sedlar K."/>
            <person name="Svec P."/>
        </authorList>
    </citation>
    <scope>NUCLEOTIDE SEQUENCE</scope>
    <source>
        <strain evidence="10">P7003</strain>
    </source>
</reference>
<evidence type="ECO:0000256" key="7">
    <source>
        <dbReference type="SAM" id="Phobius"/>
    </source>
</evidence>
<dbReference type="SUPFAM" id="SSF52743">
    <property type="entry name" value="Subtilisin-like"/>
    <property type="match status" value="1"/>
</dbReference>